<comment type="subcellular location">
    <subcellularLocation>
        <location evidence="1">Membrane</location>
    </subcellularLocation>
</comment>
<dbReference type="Pfam" id="PF00083">
    <property type="entry name" value="Sugar_tr"/>
    <property type="match status" value="1"/>
</dbReference>
<evidence type="ECO:0000313" key="7">
    <source>
        <dbReference type="Proteomes" id="UP000299102"/>
    </source>
</evidence>
<dbReference type="EMBL" id="BGZK01000827">
    <property type="protein sequence ID" value="GBP61953.1"/>
    <property type="molecule type" value="Genomic_DNA"/>
</dbReference>
<protein>
    <submittedName>
        <fullName evidence="6">Galactose-proton symporter</fullName>
    </submittedName>
</protein>
<feature type="transmembrane region" description="Helical" evidence="5">
    <location>
        <begin position="207"/>
        <end position="230"/>
    </location>
</feature>
<evidence type="ECO:0000256" key="5">
    <source>
        <dbReference type="SAM" id="Phobius"/>
    </source>
</evidence>
<evidence type="ECO:0000313" key="6">
    <source>
        <dbReference type="EMBL" id="GBP61953.1"/>
    </source>
</evidence>
<accession>A0A4C1XFJ6</accession>
<name>A0A4C1XFJ6_EUMVA</name>
<proteinExistence type="predicted"/>
<keyword evidence="7" id="KW-1185">Reference proteome</keyword>
<dbReference type="GO" id="GO:0022857">
    <property type="term" value="F:transmembrane transporter activity"/>
    <property type="evidence" value="ECO:0007669"/>
    <property type="project" value="InterPro"/>
</dbReference>
<organism evidence="6 7">
    <name type="scientific">Eumeta variegata</name>
    <name type="common">Bagworm moth</name>
    <name type="synonym">Eumeta japonica</name>
    <dbReference type="NCBI Taxonomy" id="151549"/>
    <lineage>
        <taxon>Eukaryota</taxon>
        <taxon>Metazoa</taxon>
        <taxon>Ecdysozoa</taxon>
        <taxon>Arthropoda</taxon>
        <taxon>Hexapoda</taxon>
        <taxon>Insecta</taxon>
        <taxon>Pterygota</taxon>
        <taxon>Neoptera</taxon>
        <taxon>Endopterygota</taxon>
        <taxon>Lepidoptera</taxon>
        <taxon>Glossata</taxon>
        <taxon>Ditrysia</taxon>
        <taxon>Tineoidea</taxon>
        <taxon>Psychidae</taxon>
        <taxon>Oiketicinae</taxon>
        <taxon>Eumeta</taxon>
    </lineage>
</organism>
<evidence type="ECO:0000256" key="4">
    <source>
        <dbReference type="ARBA" id="ARBA00023136"/>
    </source>
</evidence>
<dbReference type="AlphaFoldDB" id="A0A4C1XFJ6"/>
<reference evidence="6 7" key="1">
    <citation type="journal article" date="2019" name="Commun. Biol.">
        <title>The bagworm genome reveals a unique fibroin gene that provides high tensile strength.</title>
        <authorList>
            <person name="Kono N."/>
            <person name="Nakamura H."/>
            <person name="Ohtoshi R."/>
            <person name="Tomita M."/>
            <person name="Numata K."/>
            <person name="Arakawa K."/>
        </authorList>
    </citation>
    <scope>NUCLEOTIDE SEQUENCE [LARGE SCALE GENOMIC DNA]</scope>
</reference>
<evidence type="ECO:0000256" key="1">
    <source>
        <dbReference type="ARBA" id="ARBA00004370"/>
    </source>
</evidence>
<dbReference type="InterPro" id="IPR005828">
    <property type="entry name" value="MFS_sugar_transport-like"/>
</dbReference>
<dbReference type="Proteomes" id="UP000299102">
    <property type="component" value="Unassembled WGS sequence"/>
</dbReference>
<dbReference type="Gene3D" id="1.20.1250.20">
    <property type="entry name" value="MFS general substrate transporter like domains"/>
    <property type="match status" value="2"/>
</dbReference>
<keyword evidence="4 5" id="KW-0472">Membrane</keyword>
<dbReference type="GO" id="GO:0016020">
    <property type="term" value="C:membrane"/>
    <property type="evidence" value="ECO:0007669"/>
    <property type="project" value="UniProtKB-SubCell"/>
</dbReference>
<keyword evidence="2 5" id="KW-0812">Transmembrane</keyword>
<feature type="transmembrane region" description="Helical" evidence="5">
    <location>
        <begin position="79"/>
        <end position="98"/>
    </location>
</feature>
<dbReference type="InterPro" id="IPR036259">
    <property type="entry name" value="MFS_trans_sf"/>
</dbReference>
<feature type="transmembrane region" description="Helical" evidence="5">
    <location>
        <begin position="51"/>
        <end position="72"/>
    </location>
</feature>
<comment type="caution">
    <text evidence="6">The sequence shown here is derived from an EMBL/GenBank/DDBJ whole genome shotgun (WGS) entry which is preliminary data.</text>
</comment>
<dbReference type="OrthoDB" id="8120565at2759"/>
<dbReference type="PANTHER" id="PTHR48021">
    <property type="match status" value="1"/>
</dbReference>
<gene>
    <name evidence="6" type="primary">galP</name>
    <name evidence="6" type="ORF">EVAR_45010_1</name>
</gene>
<dbReference type="InterPro" id="IPR050549">
    <property type="entry name" value="MFS_Trehalose_Transporter"/>
</dbReference>
<sequence length="282" mass="31125">MALLMQICGAATVCFLSLIMGITYTWPSSTLELFRSNKTVLSHVMEPYEVALFGSLSSIGALVGTPLAGYLLDKIGRKYSSLIGGIPFLIGWSLVAAFNHVEVILASQMLVGLGGASFVISPVFSSEICQDSIRGTEAAISIGFYRSMKPDSKQVLEELANIKRLINPEAVESPEEEKLKPEKVQPARKEKMTPIKFLWKNQPARRALMICLIMVTASVFMGLVVVQVYAESLFSEAVPNMSPTLCIWVDWTRLKQNKYLVNGYEESEECKGRTKRTTGPNT</sequence>
<evidence type="ECO:0000256" key="2">
    <source>
        <dbReference type="ARBA" id="ARBA00022692"/>
    </source>
</evidence>
<dbReference type="STRING" id="151549.A0A4C1XFJ6"/>
<dbReference type="PANTHER" id="PTHR48021:SF1">
    <property type="entry name" value="GH07001P-RELATED"/>
    <property type="match status" value="1"/>
</dbReference>
<keyword evidence="3 5" id="KW-1133">Transmembrane helix</keyword>
<evidence type="ECO:0000256" key="3">
    <source>
        <dbReference type="ARBA" id="ARBA00022989"/>
    </source>
</evidence>
<feature type="transmembrane region" description="Helical" evidence="5">
    <location>
        <begin position="104"/>
        <end position="124"/>
    </location>
</feature>
<dbReference type="SUPFAM" id="SSF103473">
    <property type="entry name" value="MFS general substrate transporter"/>
    <property type="match status" value="1"/>
</dbReference>